<protein>
    <recommendedName>
        <fullName evidence="11">Photosystem I reaction center subunit VI</fullName>
        <shortName evidence="11">PSI-H</shortName>
    </recommendedName>
</protein>
<dbReference type="Proteomes" id="UP001372338">
    <property type="component" value="Unassembled WGS sequence"/>
</dbReference>
<dbReference type="AlphaFoldDB" id="A0AAN9EQE0"/>
<evidence type="ECO:0000256" key="4">
    <source>
        <dbReference type="ARBA" id="ARBA00022528"/>
    </source>
</evidence>
<dbReference type="InterPro" id="IPR004928">
    <property type="entry name" value="PSI_PsaH"/>
</dbReference>
<evidence type="ECO:0000256" key="8">
    <source>
        <dbReference type="ARBA" id="ARBA00022836"/>
    </source>
</evidence>
<evidence type="ECO:0000256" key="3">
    <source>
        <dbReference type="ARBA" id="ARBA00010155"/>
    </source>
</evidence>
<gene>
    <name evidence="13" type="ORF">RIF29_28130</name>
</gene>
<keyword evidence="14" id="KW-1185">Reference proteome</keyword>
<comment type="similarity">
    <text evidence="3 11">Belongs to the psaH family.</text>
</comment>
<dbReference type="PANTHER" id="PTHR31900:SF30">
    <property type="entry name" value="SUPERFAMILY PROTEIN, PUTATIVE-RELATED"/>
    <property type="match status" value="1"/>
</dbReference>
<dbReference type="Gene3D" id="1.20.1280.50">
    <property type="match status" value="1"/>
</dbReference>
<sequence>MAMTRFDKISNLPDEVLCHILSFMPTKDAVVTSILSKRWTRLWLSVPALDFEEDDCPVDFFHMDFHAEDLYIENVMNSDLITGQEFQISNKLVRAVVYFSTDCLPLKWISNVKSLRISDEFRSELKANCTFCNLISIELIIDLHRWIWFLQVLQHCPKLQNFEILHMEYGDDRDASVPENWVQPQFVPECLSSHLKTCTITDYQHFDCELQCTNSESWKTYLGSHGALQHDMFLETFAAIFTRGIVTQVFDFGKWFHLEYYSATASHDTLRIKGPQLPPNLVPHGNI</sequence>
<keyword evidence="5 11" id="KW-0602">Photosynthesis</keyword>
<dbReference type="GO" id="GO:0009538">
    <property type="term" value="C:photosystem I reaction center"/>
    <property type="evidence" value="ECO:0007669"/>
    <property type="project" value="UniProtKB-UniRule"/>
</dbReference>
<evidence type="ECO:0000259" key="12">
    <source>
        <dbReference type="PROSITE" id="PS50181"/>
    </source>
</evidence>
<comment type="caution">
    <text evidence="13">The sequence shown here is derived from an EMBL/GenBank/DDBJ whole genome shotgun (WGS) entry which is preliminary data.</text>
</comment>
<keyword evidence="9 11" id="KW-0793">Thylakoid</keyword>
<comment type="function">
    <text evidence="1">Possible role could be the docking of the LHC I antenna complex to the core complex.</text>
</comment>
<keyword evidence="8 11" id="KW-0603">Photosystem I</keyword>
<dbReference type="InterPro" id="IPR050232">
    <property type="entry name" value="FBL13/AtMIF1-like"/>
</dbReference>
<dbReference type="InterPro" id="IPR053781">
    <property type="entry name" value="F-box_AtFBL13-like"/>
</dbReference>
<evidence type="ECO:0000256" key="6">
    <source>
        <dbReference type="ARBA" id="ARBA00022640"/>
    </source>
</evidence>
<keyword evidence="4 11" id="KW-0150">Chloroplast</keyword>
<accession>A0AAN9EQE0</accession>
<reference evidence="13 14" key="1">
    <citation type="submission" date="2024-01" db="EMBL/GenBank/DDBJ databases">
        <title>The genomes of 5 underutilized Papilionoideae crops provide insights into root nodulation and disease resistanc.</title>
        <authorList>
            <person name="Yuan L."/>
        </authorList>
    </citation>
    <scope>NUCLEOTIDE SEQUENCE [LARGE SCALE GENOMIC DNA]</scope>
    <source>
        <strain evidence="13">ZHUSHIDOU_FW_LH</strain>
        <tissue evidence="13">Leaf</tissue>
    </source>
</reference>
<keyword evidence="6 11" id="KW-0934">Plastid</keyword>
<comment type="subcellular location">
    <subcellularLocation>
        <location evidence="2 11">Plastid</location>
        <location evidence="2 11">Chloroplast thylakoid membrane</location>
        <topology evidence="2 11">Single-pass membrane protein</topology>
    </subcellularLocation>
</comment>
<evidence type="ECO:0000256" key="2">
    <source>
        <dbReference type="ARBA" id="ARBA00004581"/>
    </source>
</evidence>
<evidence type="ECO:0000313" key="13">
    <source>
        <dbReference type="EMBL" id="KAK7261809.1"/>
    </source>
</evidence>
<name>A0AAN9EQE0_CROPI</name>
<proteinExistence type="inferred from homology"/>
<keyword evidence="10" id="KW-0472">Membrane</keyword>
<dbReference type="Pfam" id="PF00646">
    <property type="entry name" value="F-box"/>
    <property type="match status" value="1"/>
</dbReference>
<dbReference type="InterPro" id="IPR006566">
    <property type="entry name" value="FBD"/>
</dbReference>
<dbReference type="GO" id="GO:0009535">
    <property type="term" value="C:chloroplast thylakoid membrane"/>
    <property type="evidence" value="ECO:0007669"/>
    <property type="project" value="UniProtKB-SubCell"/>
</dbReference>
<evidence type="ECO:0000256" key="10">
    <source>
        <dbReference type="ARBA" id="ARBA00023136"/>
    </source>
</evidence>
<dbReference type="Pfam" id="PF08387">
    <property type="entry name" value="FBD"/>
    <property type="match status" value="1"/>
</dbReference>
<dbReference type="EMBL" id="JAYWIO010000005">
    <property type="protein sequence ID" value="KAK7261809.1"/>
    <property type="molecule type" value="Genomic_DNA"/>
</dbReference>
<dbReference type="PANTHER" id="PTHR31900">
    <property type="entry name" value="F-BOX/RNI SUPERFAMILY PROTEIN-RELATED"/>
    <property type="match status" value="1"/>
</dbReference>
<comment type="function">
    <text evidence="11">Docking of the LHC I antenna complex to the core complex.</text>
</comment>
<dbReference type="InterPro" id="IPR036047">
    <property type="entry name" value="F-box-like_dom_sf"/>
</dbReference>
<evidence type="ECO:0000256" key="5">
    <source>
        <dbReference type="ARBA" id="ARBA00022531"/>
    </source>
</evidence>
<keyword evidence="7" id="KW-0812">Transmembrane</keyword>
<dbReference type="InterPro" id="IPR001810">
    <property type="entry name" value="F-box_dom"/>
</dbReference>
<evidence type="ECO:0000313" key="14">
    <source>
        <dbReference type="Proteomes" id="UP001372338"/>
    </source>
</evidence>
<organism evidence="13 14">
    <name type="scientific">Crotalaria pallida</name>
    <name type="common">Smooth rattlebox</name>
    <name type="synonym">Crotalaria striata</name>
    <dbReference type="NCBI Taxonomy" id="3830"/>
    <lineage>
        <taxon>Eukaryota</taxon>
        <taxon>Viridiplantae</taxon>
        <taxon>Streptophyta</taxon>
        <taxon>Embryophyta</taxon>
        <taxon>Tracheophyta</taxon>
        <taxon>Spermatophyta</taxon>
        <taxon>Magnoliopsida</taxon>
        <taxon>eudicotyledons</taxon>
        <taxon>Gunneridae</taxon>
        <taxon>Pentapetalae</taxon>
        <taxon>rosids</taxon>
        <taxon>fabids</taxon>
        <taxon>Fabales</taxon>
        <taxon>Fabaceae</taxon>
        <taxon>Papilionoideae</taxon>
        <taxon>50 kb inversion clade</taxon>
        <taxon>genistoids sensu lato</taxon>
        <taxon>core genistoids</taxon>
        <taxon>Crotalarieae</taxon>
        <taxon>Crotalaria</taxon>
    </lineage>
</organism>
<dbReference type="CDD" id="cd22160">
    <property type="entry name" value="F-box_AtFBL13-like"/>
    <property type="match status" value="1"/>
</dbReference>
<dbReference type="Pfam" id="PF03244">
    <property type="entry name" value="PSI_PsaH"/>
    <property type="match status" value="1"/>
</dbReference>
<dbReference type="GO" id="GO:0015979">
    <property type="term" value="P:photosynthesis"/>
    <property type="evidence" value="ECO:0007669"/>
    <property type="project" value="UniProtKB-UniRule"/>
</dbReference>
<feature type="domain" description="F-box" evidence="12">
    <location>
        <begin position="6"/>
        <end position="42"/>
    </location>
</feature>
<evidence type="ECO:0000256" key="7">
    <source>
        <dbReference type="ARBA" id="ARBA00022692"/>
    </source>
</evidence>
<evidence type="ECO:0000256" key="11">
    <source>
        <dbReference type="RuleBase" id="RU369105"/>
    </source>
</evidence>
<evidence type="ECO:0000256" key="1">
    <source>
        <dbReference type="ARBA" id="ARBA00002502"/>
    </source>
</evidence>
<dbReference type="PROSITE" id="PS50181">
    <property type="entry name" value="FBOX"/>
    <property type="match status" value="1"/>
</dbReference>
<evidence type="ECO:0000256" key="9">
    <source>
        <dbReference type="ARBA" id="ARBA00023078"/>
    </source>
</evidence>
<dbReference type="SMART" id="SM00256">
    <property type="entry name" value="FBOX"/>
    <property type="match status" value="1"/>
</dbReference>
<dbReference type="SUPFAM" id="SSF81383">
    <property type="entry name" value="F-box domain"/>
    <property type="match status" value="1"/>
</dbReference>